<feature type="domain" description="NTP pyrophosphohydrolase MazG-like" evidence="6">
    <location>
        <begin position="58"/>
        <end position="131"/>
    </location>
</feature>
<dbReference type="EMBL" id="JAFREP010000020">
    <property type="protein sequence ID" value="MBO1320955.1"/>
    <property type="molecule type" value="Genomic_DNA"/>
</dbReference>
<dbReference type="GO" id="GO:0046081">
    <property type="term" value="P:dUTP catabolic process"/>
    <property type="evidence" value="ECO:0007669"/>
    <property type="project" value="TreeGrafter"/>
</dbReference>
<feature type="region of interest" description="Disordered" evidence="5">
    <location>
        <begin position="1"/>
        <end position="20"/>
    </location>
</feature>
<dbReference type="Pfam" id="PF03819">
    <property type="entry name" value="MazG"/>
    <property type="match status" value="2"/>
</dbReference>
<dbReference type="GO" id="GO:0047693">
    <property type="term" value="F:ATP diphosphatase activity"/>
    <property type="evidence" value="ECO:0007669"/>
    <property type="project" value="UniProtKB-EC"/>
</dbReference>
<dbReference type="RefSeq" id="WP_207860930.1">
    <property type="nucleotide sequence ID" value="NZ_JAFREP010000020.1"/>
</dbReference>
<dbReference type="EC" id="3.6.1.8" evidence="3"/>
<comment type="caution">
    <text evidence="7">The sequence shown here is derived from an EMBL/GenBank/DDBJ whole genome shotgun (WGS) entry which is preliminary data.</text>
</comment>
<evidence type="ECO:0000256" key="4">
    <source>
        <dbReference type="ARBA" id="ARBA00074799"/>
    </source>
</evidence>
<dbReference type="InterPro" id="IPR048011">
    <property type="entry name" value="NTP-PPase_MazG-like_C"/>
</dbReference>
<dbReference type="GO" id="GO:0046076">
    <property type="term" value="P:dTTP catabolic process"/>
    <property type="evidence" value="ECO:0007669"/>
    <property type="project" value="TreeGrafter"/>
</dbReference>
<evidence type="ECO:0000256" key="5">
    <source>
        <dbReference type="SAM" id="MobiDB-lite"/>
    </source>
</evidence>
<dbReference type="GO" id="GO:0046047">
    <property type="term" value="P:TTP catabolic process"/>
    <property type="evidence" value="ECO:0007669"/>
    <property type="project" value="TreeGrafter"/>
</dbReference>
<accession>A0A8J7QBY8</accession>
<dbReference type="FunFam" id="1.10.287.1080:FF:000001">
    <property type="entry name" value="Nucleoside triphosphate pyrophosphohydrolase"/>
    <property type="match status" value="1"/>
</dbReference>
<dbReference type="GO" id="GO:0046052">
    <property type="term" value="P:UTP catabolic process"/>
    <property type="evidence" value="ECO:0007669"/>
    <property type="project" value="TreeGrafter"/>
</dbReference>
<dbReference type="PANTHER" id="PTHR30522">
    <property type="entry name" value="NUCLEOSIDE TRIPHOSPHATE PYROPHOSPHOHYDROLASE"/>
    <property type="match status" value="1"/>
</dbReference>
<dbReference type="InterPro" id="IPR004518">
    <property type="entry name" value="MazG-like_dom"/>
</dbReference>
<dbReference type="CDD" id="cd11529">
    <property type="entry name" value="NTP-PPase_MazG_Cterm"/>
    <property type="match status" value="1"/>
</dbReference>
<proteinExistence type="inferred from homology"/>
<name>A0A8J7QBY8_9BACT</name>
<dbReference type="NCBIfam" id="NF007113">
    <property type="entry name" value="PRK09562.1"/>
    <property type="match status" value="1"/>
</dbReference>
<evidence type="ECO:0000256" key="3">
    <source>
        <dbReference type="ARBA" id="ARBA00066372"/>
    </source>
</evidence>
<dbReference type="GO" id="GO:0006203">
    <property type="term" value="P:dGTP catabolic process"/>
    <property type="evidence" value="ECO:0007669"/>
    <property type="project" value="TreeGrafter"/>
</dbReference>
<dbReference type="CDD" id="cd11528">
    <property type="entry name" value="NTP-PPase_MazG_Nterm"/>
    <property type="match status" value="1"/>
</dbReference>
<dbReference type="InterPro" id="IPR048015">
    <property type="entry name" value="NTP-PPase_MazG-like_N"/>
</dbReference>
<comment type="similarity">
    <text evidence="2">Belongs to the nucleoside triphosphate pyrophosphohydrolase family.</text>
</comment>
<protein>
    <recommendedName>
        <fullName evidence="4">Nucleoside triphosphate pyrophosphohydrolase</fullName>
        <ecNumber evidence="3">3.6.1.8</ecNumber>
    </recommendedName>
</protein>
<dbReference type="FunFam" id="1.10.287.1080:FF:000003">
    <property type="entry name" value="Nucleoside triphosphate pyrophosphohydrolase"/>
    <property type="match status" value="1"/>
</dbReference>
<dbReference type="PANTHER" id="PTHR30522:SF0">
    <property type="entry name" value="NUCLEOSIDE TRIPHOSPHATE PYROPHOSPHOHYDROLASE"/>
    <property type="match status" value="1"/>
</dbReference>
<dbReference type="GO" id="GO:0046061">
    <property type="term" value="P:dATP catabolic process"/>
    <property type="evidence" value="ECO:0007669"/>
    <property type="project" value="TreeGrafter"/>
</dbReference>
<reference evidence="7" key="1">
    <citation type="submission" date="2021-03" db="EMBL/GenBank/DDBJ databases">
        <authorList>
            <person name="Wang G."/>
        </authorList>
    </citation>
    <scope>NUCLEOTIDE SEQUENCE</scope>
    <source>
        <strain evidence="7">KCTC 12899</strain>
    </source>
</reference>
<dbReference type="InterPro" id="IPR011551">
    <property type="entry name" value="NTP_PyrPHydrolase_MazG"/>
</dbReference>
<evidence type="ECO:0000256" key="1">
    <source>
        <dbReference type="ARBA" id="ARBA00052141"/>
    </source>
</evidence>
<evidence type="ECO:0000259" key="6">
    <source>
        <dbReference type="Pfam" id="PF03819"/>
    </source>
</evidence>
<comment type="catalytic activity">
    <reaction evidence="1">
        <text>ATP + H2O = AMP + diphosphate + H(+)</text>
        <dbReference type="Rhea" id="RHEA:14245"/>
        <dbReference type="ChEBI" id="CHEBI:15377"/>
        <dbReference type="ChEBI" id="CHEBI:15378"/>
        <dbReference type="ChEBI" id="CHEBI:30616"/>
        <dbReference type="ChEBI" id="CHEBI:33019"/>
        <dbReference type="ChEBI" id="CHEBI:456215"/>
        <dbReference type="EC" id="3.6.1.8"/>
    </reaction>
</comment>
<dbReference type="Gene3D" id="1.10.287.1080">
    <property type="entry name" value="MazG-like"/>
    <property type="match status" value="2"/>
</dbReference>
<gene>
    <name evidence="7" type="primary">mazG</name>
    <name evidence="7" type="ORF">J3U88_20930</name>
</gene>
<feature type="domain" description="NTP pyrophosphohydrolase MazG-like" evidence="6">
    <location>
        <begin position="193"/>
        <end position="257"/>
    </location>
</feature>
<dbReference type="AlphaFoldDB" id="A0A8J7QBY8"/>
<organism evidence="7 8">
    <name type="scientific">Acanthopleuribacter pedis</name>
    <dbReference type="NCBI Taxonomy" id="442870"/>
    <lineage>
        <taxon>Bacteria</taxon>
        <taxon>Pseudomonadati</taxon>
        <taxon>Acidobacteriota</taxon>
        <taxon>Holophagae</taxon>
        <taxon>Acanthopleuribacterales</taxon>
        <taxon>Acanthopleuribacteraceae</taxon>
        <taxon>Acanthopleuribacter</taxon>
    </lineage>
</organism>
<evidence type="ECO:0000256" key="2">
    <source>
        <dbReference type="ARBA" id="ARBA00061115"/>
    </source>
</evidence>
<evidence type="ECO:0000313" key="8">
    <source>
        <dbReference type="Proteomes" id="UP000664417"/>
    </source>
</evidence>
<dbReference type="GO" id="GO:0006950">
    <property type="term" value="P:response to stress"/>
    <property type="evidence" value="ECO:0007669"/>
    <property type="project" value="UniProtKB-ARBA"/>
</dbReference>
<keyword evidence="7" id="KW-0378">Hydrolase</keyword>
<dbReference type="Proteomes" id="UP000664417">
    <property type="component" value="Unassembled WGS sequence"/>
</dbReference>
<dbReference type="SUPFAM" id="SSF101386">
    <property type="entry name" value="all-alpha NTP pyrophosphatases"/>
    <property type="match status" value="2"/>
</dbReference>
<keyword evidence="8" id="KW-1185">Reference proteome</keyword>
<sequence>MESPNNVQPQEPVVDVTRDQEGRPLYDAEREVLIKQRFYALVCMMRRLRRGCPWDREQTPESLKKYVLEESYEVLEAIENRDWRALEDELGDFILQVVFQAEIQEERGEFAIEDVLEGIVSKMVGRHPHVFGDLSLAEAKDVEANWDQFKQREKGEAAPVSVFATLTKGLPALLESYKIGKKAAKVGFDWDDPQRVLDKIEEEIGEVRQAFQADDRTHQQEELGDLLFAVSNLVRKAGFEPEETLRQANAKFVRRFKAMETMAGEQGRDFNALDLDEQEALWNAVKKKS</sequence>
<evidence type="ECO:0000313" key="7">
    <source>
        <dbReference type="EMBL" id="MBO1320955.1"/>
    </source>
</evidence>
<dbReference type="NCBIfam" id="TIGR00444">
    <property type="entry name" value="mazG"/>
    <property type="match status" value="1"/>
</dbReference>